<organism evidence="2 3">
    <name type="scientific">Picrophilus torridus (strain ATCC 700027 / DSM 9790 / JCM 10055 / NBRC 100828 / KAW 2/3)</name>
    <dbReference type="NCBI Taxonomy" id="1122961"/>
    <lineage>
        <taxon>Archaea</taxon>
        <taxon>Methanobacteriati</taxon>
        <taxon>Thermoplasmatota</taxon>
        <taxon>Thermoplasmata</taxon>
        <taxon>Thermoplasmatales</taxon>
        <taxon>Picrophilaceae</taxon>
        <taxon>Picrophilus</taxon>
    </lineage>
</organism>
<dbReference type="OrthoDB" id="383710at2157"/>
<dbReference type="HOGENOM" id="CLU_119508_0_0_2"/>
<dbReference type="GeneID" id="2845287"/>
<dbReference type="InterPro" id="IPR000868">
    <property type="entry name" value="Isochorismatase-like_dom"/>
</dbReference>
<accession>Q6L108</accession>
<sequence>MKGIIVIDPQKGFENPDTLKTFYRIFDILRNGYSKYLKVYIFLFLNDEKSPFRRNMEWWNAFHGSPDTDVIQNIDINGYKTYYHNRYSIINDDFLNEIEKYNINEFLITGVETDASVLLAAMELFDLGIHVLICPDLVYSIYGDKGQDAGLFIIRKVLGDSGFIGYGDVFKWLYEK</sequence>
<dbReference type="InParanoid" id="Q6L108"/>
<reference evidence="2 3" key="1">
    <citation type="journal article" date="2004" name="Proc. Natl. Acad. Sci. U.S.A.">
        <title>Genome sequence of Picrophilus torridus and its implications for life around pH 0.</title>
        <authorList>
            <person name="Futterer O."/>
            <person name="Angelov A."/>
            <person name="Liesegang H."/>
            <person name="Gottschalk G."/>
            <person name="Schleper C."/>
            <person name="Schepers B."/>
            <person name="Dock C."/>
            <person name="Antranikian G."/>
            <person name="Liebl W."/>
        </authorList>
    </citation>
    <scope>NUCLEOTIDE SEQUENCE [LARGE SCALE GENOMIC DNA]</scope>
    <source>
        <strain evidence="3">ATCC 700027 / DSM 9790 / JCM 10055 / NBRC 100828</strain>
    </source>
</reference>
<evidence type="ECO:0000259" key="1">
    <source>
        <dbReference type="Pfam" id="PF00857"/>
    </source>
</evidence>
<dbReference type="Pfam" id="PF00857">
    <property type="entry name" value="Isochorismatase"/>
    <property type="match status" value="1"/>
</dbReference>
<name>Q6L108_PICTO</name>
<proteinExistence type="predicted"/>
<dbReference type="SUPFAM" id="SSF52499">
    <property type="entry name" value="Isochorismatase-like hydrolases"/>
    <property type="match status" value="1"/>
</dbReference>
<dbReference type="AlphaFoldDB" id="Q6L108"/>
<dbReference type="eggNOG" id="arCOG01943">
    <property type="taxonomic scope" value="Archaea"/>
</dbReference>
<dbReference type="Proteomes" id="UP000000438">
    <property type="component" value="Chromosome"/>
</dbReference>
<feature type="domain" description="Isochorismatase-like" evidence="1">
    <location>
        <begin position="4"/>
        <end position="155"/>
    </location>
</feature>
<dbReference type="STRING" id="263820.PTO0759"/>
<dbReference type="KEGG" id="pto:PTO0759"/>
<dbReference type="PaxDb" id="263820-PTO0759"/>
<dbReference type="EMBL" id="AE017261">
    <property type="protein sequence ID" value="AAT43344.1"/>
    <property type="molecule type" value="Genomic_DNA"/>
</dbReference>
<evidence type="ECO:0000313" key="3">
    <source>
        <dbReference type="Proteomes" id="UP000000438"/>
    </source>
</evidence>
<dbReference type="RefSeq" id="WP_011177560.1">
    <property type="nucleotide sequence ID" value="NC_005877.1"/>
</dbReference>
<protein>
    <submittedName>
        <fullName evidence="2">Amidase</fullName>
    </submittedName>
</protein>
<dbReference type="Gene3D" id="3.40.50.850">
    <property type="entry name" value="Isochorismatase-like"/>
    <property type="match status" value="1"/>
</dbReference>
<gene>
    <name evidence="2" type="ordered locus">PTO0759</name>
</gene>
<dbReference type="InterPro" id="IPR036380">
    <property type="entry name" value="Isochorismatase-like_sf"/>
</dbReference>
<evidence type="ECO:0000313" key="2">
    <source>
        <dbReference type="EMBL" id="AAT43344.1"/>
    </source>
</evidence>